<dbReference type="HAMAP" id="MF_00076">
    <property type="entry name" value="HisB"/>
    <property type="match status" value="1"/>
</dbReference>
<feature type="region of interest" description="Imidazoleglycerol-phosphate dehydratase" evidence="12">
    <location>
        <begin position="176"/>
        <end position="365"/>
    </location>
</feature>
<sequence length="365" mass="40586">MKKILFIDRDGTIIQEPPVDYQVDRMEKLAFIPGVIGALREIVRETDYRLVMVSNQDGLGTERFPMGAFLPPHEFMLKTLAGEGVVFDEILIDASMPGDASPRRKPGIGMVEKYLNEMLDRENSYVIGDRLTDMQLAANMGIRGILLGKEGMESLPIVLTADSWEKVVRFLKQGSRQAVQVRQTAETEVRVALDLNGTGQGEVKTGIAFFDHMLEQIIRHGGMDLVVSVKGDLQVDEHHTIEDTAIVLGQCFSEALGEKKGIGRYGFALPMDEARAEVLLDLGGRSWLEWNAAFSREYVGDFPTEMTKHFFVSFCQGAKCNLHVEAKGENTHHVIEAIFKAFARSLRMAVRQEAGGKIPSTKGKI</sequence>
<evidence type="ECO:0000313" key="13">
    <source>
        <dbReference type="EMBL" id="AZS31676.1"/>
    </source>
</evidence>
<dbReference type="NCBIfam" id="TIGR01662">
    <property type="entry name" value="HAD-SF-IIIA"/>
    <property type="match status" value="1"/>
</dbReference>
<comment type="pathway">
    <text evidence="2 12">Amino-acid biosynthesis; L-histidine biosynthesis; L-histidine from 5-phospho-alpha-D-ribose 1-diphosphate: step 6/9.</text>
</comment>
<dbReference type="GO" id="GO:0004424">
    <property type="term" value="F:imidazoleglycerol-phosphate dehydratase activity"/>
    <property type="evidence" value="ECO:0007669"/>
    <property type="project" value="UniProtKB-UniRule"/>
</dbReference>
<dbReference type="InterPro" id="IPR036412">
    <property type="entry name" value="HAD-like_sf"/>
</dbReference>
<dbReference type="NCBIfam" id="TIGR01261">
    <property type="entry name" value="hisB_Nterm"/>
    <property type="match status" value="1"/>
</dbReference>
<comment type="catalytic activity">
    <reaction evidence="11 12">
        <text>L-histidinol phosphate + H2O = L-histidinol + phosphate</text>
        <dbReference type="Rhea" id="RHEA:14465"/>
        <dbReference type="ChEBI" id="CHEBI:15377"/>
        <dbReference type="ChEBI" id="CHEBI:43474"/>
        <dbReference type="ChEBI" id="CHEBI:57699"/>
        <dbReference type="ChEBI" id="CHEBI:57980"/>
        <dbReference type="EC" id="3.1.3.15"/>
    </reaction>
</comment>
<comment type="similarity">
    <text evidence="12">In the N-terminal section; belongs to the histidinol-phosphatase family.</text>
</comment>
<dbReference type="NCBIfam" id="NF002111">
    <property type="entry name" value="PRK00951.2-1"/>
    <property type="match status" value="1"/>
</dbReference>
<evidence type="ECO:0000256" key="7">
    <source>
        <dbReference type="ARBA" id="ARBA00022842"/>
    </source>
</evidence>
<dbReference type="InterPro" id="IPR020566">
    <property type="entry name" value="His_synth_bifunc_HisB"/>
</dbReference>
<dbReference type="PROSITE" id="PS00954">
    <property type="entry name" value="IGP_DEHYDRATASE_1"/>
    <property type="match status" value="1"/>
</dbReference>
<evidence type="ECO:0000256" key="9">
    <source>
        <dbReference type="ARBA" id="ARBA00023239"/>
    </source>
</evidence>
<dbReference type="Proteomes" id="UP000270673">
    <property type="component" value="Chromosome"/>
</dbReference>
<evidence type="ECO:0000256" key="10">
    <source>
        <dbReference type="ARBA" id="ARBA00023268"/>
    </source>
</evidence>
<dbReference type="EC" id="3.1.3.15" evidence="12"/>
<reference evidence="13 14" key="1">
    <citation type="submission" date="2018-10" db="EMBL/GenBank/DDBJ databases">
        <title>Butyricimonas faecalis sp. nov., isolated from human faeces and emended description of the genus Butyricimonas.</title>
        <authorList>
            <person name="Le Roy T."/>
            <person name="Van der Smissen P."/>
            <person name="Paquot A."/>
            <person name="Delzenne N."/>
            <person name="Muccioli G."/>
            <person name="Collet J.-F."/>
            <person name="Cani P.D."/>
        </authorList>
    </citation>
    <scope>NUCLEOTIDE SEQUENCE [LARGE SCALE GENOMIC DNA]</scope>
    <source>
        <strain evidence="13 14">H184</strain>
    </source>
</reference>
<dbReference type="KEGG" id="buy:D8S85_20380"/>
<feature type="region of interest" description="Histidinol-phosphatase" evidence="12">
    <location>
        <begin position="1"/>
        <end position="175"/>
    </location>
</feature>
<evidence type="ECO:0000256" key="11">
    <source>
        <dbReference type="ARBA" id="ARBA00049158"/>
    </source>
</evidence>
<dbReference type="EMBL" id="CP032819">
    <property type="protein sequence ID" value="AZS31676.1"/>
    <property type="molecule type" value="Genomic_DNA"/>
</dbReference>
<dbReference type="InterPro" id="IPR005954">
    <property type="entry name" value="HisB_N"/>
</dbReference>
<evidence type="ECO:0000256" key="6">
    <source>
        <dbReference type="ARBA" id="ARBA00022801"/>
    </source>
</evidence>
<evidence type="ECO:0000256" key="8">
    <source>
        <dbReference type="ARBA" id="ARBA00023102"/>
    </source>
</evidence>
<dbReference type="FunFam" id="3.30.230.40:FF:000001">
    <property type="entry name" value="Imidazoleglycerol-phosphate dehydratase HisB"/>
    <property type="match status" value="1"/>
</dbReference>
<dbReference type="InterPro" id="IPR023214">
    <property type="entry name" value="HAD_sf"/>
</dbReference>
<dbReference type="InterPro" id="IPR000807">
    <property type="entry name" value="ImidazoleglycerolP_deHydtase"/>
</dbReference>
<dbReference type="NCBIfam" id="NF002114">
    <property type="entry name" value="PRK00951.2-4"/>
    <property type="match status" value="1"/>
</dbReference>
<dbReference type="InterPro" id="IPR020568">
    <property type="entry name" value="Ribosomal_Su5_D2-typ_SF"/>
</dbReference>
<dbReference type="NCBIfam" id="TIGR01656">
    <property type="entry name" value="Histidinol-ppas"/>
    <property type="match status" value="1"/>
</dbReference>
<keyword evidence="10 12" id="KW-0511">Multifunctional enzyme</keyword>
<keyword evidence="8 12" id="KW-0368">Histidine biosynthesis</keyword>
<dbReference type="SUPFAM" id="SSF56784">
    <property type="entry name" value="HAD-like"/>
    <property type="match status" value="1"/>
</dbReference>
<dbReference type="FunFam" id="3.30.230.40:FF:000003">
    <property type="entry name" value="Imidazoleglycerol-phosphate dehydratase HisB"/>
    <property type="match status" value="1"/>
</dbReference>
<dbReference type="PANTHER" id="PTHR23133:SF2">
    <property type="entry name" value="IMIDAZOLEGLYCEROL-PHOSPHATE DEHYDRATASE"/>
    <property type="match status" value="1"/>
</dbReference>
<comment type="subcellular location">
    <subcellularLocation>
        <location evidence="12">Cytoplasm</location>
    </subcellularLocation>
</comment>
<dbReference type="Gene3D" id="3.30.230.40">
    <property type="entry name" value="Imidazole glycerol phosphate dehydratase, domain 1"/>
    <property type="match status" value="2"/>
</dbReference>
<protein>
    <recommendedName>
        <fullName evidence="12">Histidine biosynthesis bifunctional protein HisB</fullName>
    </recommendedName>
    <domain>
        <recommendedName>
            <fullName evidence="12">Histidinol-phosphatase</fullName>
            <ecNumber evidence="12">3.1.3.15</ecNumber>
        </recommendedName>
    </domain>
    <domain>
        <recommendedName>
            <fullName evidence="12">Imidazoleglycerol-phosphate dehydratase</fullName>
            <shortName evidence="12">IGPD</shortName>
            <ecNumber evidence="12">4.2.1.19</ecNumber>
        </recommendedName>
    </domain>
</protein>
<dbReference type="GO" id="GO:0046872">
    <property type="term" value="F:metal ion binding"/>
    <property type="evidence" value="ECO:0007669"/>
    <property type="project" value="UniProtKB-KW"/>
</dbReference>
<comment type="caution">
    <text evidence="12">Lacks conserved residue(s) required for the propagation of feature annotation.</text>
</comment>
<dbReference type="InterPro" id="IPR006549">
    <property type="entry name" value="HAD-SF_hydro_IIIA"/>
</dbReference>
<proteinExistence type="inferred from homology"/>
<evidence type="ECO:0000256" key="4">
    <source>
        <dbReference type="ARBA" id="ARBA00022605"/>
    </source>
</evidence>
<feature type="active site" description="Nucleophile" evidence="12">
    <location>
        <position position="8"/>
    </location>
</feature>
<dbReference type="Gene3D" id="3.40.50.1000">
    <property type="entry name" value="HAD superfamily/HAD-like"/>
    <property type="match status" value="1"/>
</dbReference>
<dbReference type="Pfam" id="PF00475">
    <property type="entry name" value="IGPD"/>
    <property type="match status" value="1"/>
</dbReference>
<keyword evidence="7 12" id="KW-0460">Magnesium</keyword>
<dbReference type="PANTHER" id="PTHR23133">
    <property type="entry name" value="IMIDAZOLEGLYCEROL-PHOSPHATE DEHYDRATASE HIS7"/>
    <property type="match status" value="1"/>
</dbReference>
<dbReference type="EC" id="4.2.1.19" evidence="12"/>
<comment type="pathway">
    <text evidence="12">Amino-acid biosynthesis; L-histidine biosynthesis; L-histidine from 5-phospho-alpha-D-ribose 1-diphosphate: step 8/9.</text>
</comment>
<evidence type="ECO:0000256" key="1">
    <source>
        <dbReference type="ARBA" id="ARBA00001946"/>
    </source>
</evidence>
<evidence type="ECO:0000313" key="14">
    <source>
        <dbReference type="Proteomes" id="UP000270673"/>
    </source>
</evidence>
<evidence type="ECO:0000256" key="3">
    <source>
        <dbReference type="ARBA" id="ARBA00022490"/>
    </source>
</evidence>
<comment type="catalytic activity">
    <reaction evidence="12">
        <text>D-erythro-1-(imidazol-4-yl)glycerol 3-phosphate = 3-(imidazol-4-yl)-2-oxopropyl phosphate + H2O</text>
        <dbReference type="Rhea" id="RHEA:11040"/>
        <dbReference type="ChEBI" id="CHEBI:15377"/>
        <dbReference type="ChEBI" id="CHEBI:57766"/>
        <dbReference type="ChEBI" id="CHEBI:58278"/>
        <dbReference type="EC" id="4.2.1.19"/>
    </reaction>
</comment>
<accession>A0A3Q9ISC8</accession>
<dbReference type="GO" id="GO:0005737">
    <property type="term" value="C:cytoplasm"/>
    <property type="evidence" value="ECO:0007669"/>
    <property type="project" value="UniProtKB-SubCell"/>
</dbReference>
<feature type="binding site" evidence="12">
    <location>
        <position position="8"/>
    </location>
    <ligand>
        <name>Mg(2+)</name>
        <dbReference type="ChEBI" id="CHEBI:18420"/>
    </ligand>
</feature>
<dbReference type="Pfam" id="PF13242">
    <property type="entry name" value="Hydrolase_like"/>
    <property type="match status" value="1"/>
</dbReference>
<evidence type="ECO:0000256" key="12">
    <source>
        <dbReference type="HAMAP-Rule" id="MF_01022"/>
    </source>
</evidence>
<dbReference type="InterPro" id="IPR038494">
    <property type="entry name" value="IGPD_sf"/>
</dbReference>
<dbReference type="AlphaFoldDB" id="A0A3Q9ISC8"/>
<keyword evidence="6 12" id="KW-0378">Hydrolase</keyword>
<dbReference type="HAMAP" id="MF_01022">
    <property type="entry name" value="Bifunc_HisB"/>
    <property type="match status" value="1"/>
</dbReference>
<dbReference type="SUPFAM" id="SSF54211">
    <property type="entry name" value="Ribosomal protein S5 domain 2-like"/>
    <property type="match status" value="2"/>
</dbReference>
<keyword evidence="3 12" id="KW-0963">Cytoplasm</keyword>
<feature type="binding site" evidence="12">
    <location>
        <position position="129"/>
    </location>
    <ligand>
        <name>Mg(2+)</name>
        <dbReference type="ChEBI" id="CHEBI:18420"/>
    </ligand>
</feature>
<keyword evidence="4 12" id="KW-0028">Amino-acid biosynthesis</keyword>
<keyword evidence="5 12" id="KW-0479">Metal-binding</keyword>
<dbReference type="InterPro" id="IPR006543">
    <property type="entry name" value="Histidinol-phos"/>
</dbReference>
<dbReference type="GO" id="GO:0000105">
    <property type="term" value="P:L-histidine biosynthetic process"/>
    <property type="evidence" value="ECO:0007669"/>
    <property type="project" value="UniProtKB-UniRule"/>
</dbReference>
<comment type="cofactor">
    <cofactor evidence="1 12">
        <name>Mg(2+)</name>
        <dbReference type="ChEBI" id="CHEBI:18420"/>
    </cofactor>
</comment>
<evidence type="ECO:0000256" key="2">
    <source>
        <dbReference type="ARBA" id="ARBA00005047"/>
    </source>
</evidence>
<dbReference type="CDD" id="cd07914">
    <property type="entry name" value="IGPD"/>
    <property type="match status" value="1"/>
</dbReference>
<name>A0A3Q9ISC8_9BACT</name>
<dbReference type="NCBIfam" id="NF003937">
    <property type="entry name" value="PRK05446.1"/>
    <property type="match status" value="1"/>
</dbReference>
<dbReference type="PROSITE" id="PS00955">
    <property type="entry name" value="IGP_DEHYDRATASE_2"/>
    <property type="match status" value="1"/>
</dbReference>
<dbReference type="RefSeq" id="WP_106624098.1">
    <property type="nucleotide sequence ID" value="NZ_CP032819.1"/>
</dbReference>
<evidence type="ECO:0000256" key="5">
    <source>
        <dbReference type="ARBA" id="ARBA00022723"/>
    </source>
</evidence>
<dbReference type="UniPathway" id="UPA00031">
    <property type="reaction ID" value="UER00011"/>
</dbReference>
<dbReference type="InterPro" id="IPR020565">
    <property type="entry name" value="ImidazoleglycerP_deHydtase_CS"/>
</dbReference>
<dbReference type="OrthoDB" id="9790411at2"/>
<keyword evidence="9 12" id="KW-0456">Lyase</keyword>
<feature type="binding site" evidence="12">
    <location>
        <position position="10"/>
    </location>
    <ligand>
        <name>Mg(2+)</name>
        <dbReference type="ChEBI" id="CHEBI:18420"/>
    </ligand>
</feature>
<gene>
    <name evidence="12 13" type="primary">hisB</name>
    <name evidence="13" type="ORF">D8S85_20380</name>
</gene>
<dbReference type="GO" id="GO:0004401">
    <property type="term" value="F:histidinol-phosphatase activity"/>
    <property type="evidence" value="ECO:0007669"/>
    <property type="project" value="UniProtKB-UniRule"/>
</dbReference>
<organism evidence="13 14">
    <name type="scientific">Butyricimonas faecalis</name>
    <dbReference type="NCBI Taxonomy" id="2093856"/>
    <lineage>
        <taxon>Bacteria</taxon>
        <taxon>Pseudomonadati</taxon>
        <taxon>Bacteroidota</taxon>
        <taxon>Bacteroidia</taxon>
        <taxon>Bacteroidales</taxon>
        <taxon>Odoribacteraceae</taxon>
        <taxon>Butyricimonas</taxon>
    </lineage>
</organism>
<feature type="active site" description="Proton donor" evidence="12">
    <location>
        <position position="10"/>
    </location>
</feature>
<keyword evidence="14" id="KW-1185">Reference proteome</keyword>
<comment type="similarity">
    <text evidence="12">In the C-terminal section; belongs to the imidazoleglycerol-phosphate dehydratase family.</text>
</comment>